<dbReference type="Pfam" id="PF04536">
    <property type="entry name" value="TPM_phosphatase"/>
    <property type="match status" value="1"/>
</dbReference>
<accession>A0ABT8X7L7</accession>
<dbReference type="EMBL" id="JAUOEM010000009">
    <property type="protein sequence ID" value="MDO5989560.1"/>
    <property type="molecule type" value="Genomic_DNA"/>
</dbReference>
<keyword evidence="1" id="KW-1133">Transmembrane helix</keyword>
<dbReference type="PANTHER" id="PTHR30373">
    <property type="entry name" value="UPF0603 PROTEIN YGCG"/>
    <property type="match status" value="1"/>
</dbReference>
<dbReference type="InterPro" id="IPR007621">
    <property type="entry name" value="TPM_dom"/>
</dbReference>
<comment type="caution">
    <text evidence="3">The sequence shown here is derived from an EMBL/GenBank/DDBJ whole genome shotgun (WGS) entry which is preliminary data.</text>
</comment>
<feature type="transmembrane region" description="Helical" evidence="1">
    <location>
        <begin position="186"/>
        <end position="206"/>
    </location>
</feature>
<dbReference type="RefSeq" id="WP_303284223.1">
    <property type="nucleotide sequence ID" value="NZ_BAABCZ010000001.1"/>
</dbReference>
<proteinExistence type="predicted"/>
<evidence type="ECO:0000313" key="4">
    <source>
        <dbReference type="Proteomes" id="UP001176891"/>
    </source>
</evidence>
<name>A0ABT8X7L7_9FLAO</name>
<dbReference type="Proteomes" id="UP001176891">
    <property type="component" value="Unassembled WGS sequence"/>
</dbReference>
<dbReference type="Gene3D" id="3.10.310.50">
    <property type="match status" value="1"/>
</dbReference>
<keyword evidence="1" id="KW-0472">Membrane</keyword>
<gene>
    <name evidence="3" type="ORF">Q4Q39_19320</name>
</gene>
<protein>
    <submittedName>
        <fullName evidence="3">TPM domain-containing protein</fullName>
    </submittedName>
</protein>
<feature type="domain" description="TPM" evidence="2">
    <location>
        <begin position="46"/>
        <end position="169"/>
    </location>
</feature>
<sequence length="280" mass="29814">MQYSNPNIQSFKAKGIISVLIITLFSFVSSHAQFNIPEKPEFQTSIYDYANLLSTSQKKSLEQKLIKYSDTTSTQIVIAIISTTKGENIGLLAPRWGHEWGIGQAEEDNGVFVLLAKDDRKIWISPGYGVEHKLTAGITGELIRNIIIPEFKRGDYYSGLNKGADAIFQVLNGEYKGTRKKSSESGFPVGFIFILIFIFIIILISISKNKRGGGGGNRGNRSKGSNILEAIILSNMGRGSYNRGSSSGWGGSSGGGFGGGGFGGGFGGGGFSGGGAGGSW</sequence>
<evidence type="ECO:0000259" key="2">
    <source>
        <dbReference type="Pfam" id="PF04536"/>
    </source>
</evidence>
<keyword evidence="1" id="KW-0812">Transmembrane</keyword>
<evidence type="ECO:0000256" key="1">
    <source>
        <dbReference type="SAM" id="Phobius"/>
    </source>
</evidence>
<dbReference type="PANTHER" id="PTHR30373:SF2">
    <property type="entry name" value="UPF0603 PROTEIN YGCG"/>
    <property type="match status" value="1"/>
</dbReference>
<keyword evidence="4" id="KW-1185">Reference proteome</keyword>
<reference evidence="3" key="1">
    <citation type="submission" date="2023-07" db="EMBL/GenBank/DDBJ databases">
        <title>Two novel species in the genus Flavivirga.</title>
        <authorList>
            <person name="Kwon K."/>
        </authorList>
    </citation>
    <scope>NUCLEOTIDE SEQUENCE</scope>
    <source>
        <strain evidence="3">KACC 14157</strain>
    </source>
</reference>
<organism evidence="3 4">
    <name type="scientific">Flavivirga amylovorans</name>
    <dbReference type="NCBI Taxonomy" id="870486"/>
    <lineage>
        <taxon>Bacteria</taxon>
        <taxon>Pseudomonadati</taxon>
        <taxon>Bacteroidota</taxon>
        <taxon>Flavobacteriia</taxon>
        <taxon>Flavobacteriales</taxon>
        <taxon>Flavobacteriaceae</taxon>
        <taxon>Flavivirga</taxon>
    </lineage>
</organism>
<evidence type="ECO:0000313" key="3">
    <source>
        <dbReference type="EMBL" id="MDO5989560.1"/>
    </source>
</evidence>